<evidence type="ECO:0000313" key="2">
    <source>
        <dbReference type="Proteomes" id="UP000249056"/>
    </source>
</evidence>
<organism evidence="1 2">
    <name type="scientific">Monilinia fructigena</name>
    <dbReference type="NCBI Taxonomy" id="38457"/>
    <lineage>
        <taxon>Eukaryota</taxon>
        <taxon>Fungi</taxon>
        <taxon>Dikarya</taxon>
        <taxon>Ascomycota</taxon>
        <taxon>Pezizomycotina</taxon>
        <taxon>Leotiomycetes</taxon>
        <taxon>Helotiales</taxon>
        <taxon>Sclerotiniaceae</taxon>
        <taxon>Monilinia</taxon>
    </lineage>
</organism>
<proteinExistence type="predicted"/>
<dbReference type="AlphaFoldDB" id="A0A395J0F3"/>
<protein>
    <submittedName>
        <fullName evidence="1">Uncharacterized protein</fullName>
    </submittedName>
</protein>
<sequence>MELMPLVFDEGVIYLGGGDDVEDVVLGFGYSEGTFVGCCVECGYGDGGEFIGWGDEEDFGGIESGNEEFAIGSYGEVFAPGGKGEGC</sequence>
<dbReference type="Proteomes" id="UP000249056">
    <property type="component" value="Unassembled WGS sequence"/>
</dbReference>
<keyword evidence="2" id="KW-1185">Reference proteome</keyword>
<comment type="caution">
    <text evidence="1">The sequence shown here is derived from an EMBL/GenBank/DDBJ whole genome shotgun (WGS) entry which is preliminary data.</text>
</comment>
<dbReference type="EMBL" id="QKRW01000009">
    <property type="protein sequence ID" value="RAL65716.1"/>
    <property type="molecule type" value="Genomic_DNA"/>
</dbReference>
<gene>
    <name evidence="1" type="ORF">DID88_005384</name>
</gene>
<reference evidence="1 2" key="1">
    <citation type="submission" date="2018-06" db="EMBL/GenBank/DDBJ databases">
        <title>Genome Sequence of the Brown Rot Fungal Pathogen Monilinia fructigena.</title>
        <authorList>
            <person name="Landi L."/>
            <person name="De Miccolis Angelini R.M."/>
            <person name="Pollastro S."/>
            <person name="Abate D."/>
            <person name="Faretra F."/>
            <person name="Romanazzi G."/>
        </authorList>
    </citation>
    <scope>NUCLEOTIDE SEQUENCE [LARGE SCALE GENOMIC DNA]</scope>
    <source>
        <strain evidence="1 2">Mfrg269</strain>
    </source>
</reference>
<name>A0A395J0F3_9HELO</name>
<evidence type="ECO:0000313" key="1">
    <source>
        <dbReference type="EMBL" id="RAL65716.1"/>
    </source>
</evidence>
<accession>A0A395J0F3</accession>